<keyword evidence="3" id="KW-1185">Reference proteome</keyword>
<evidence type="ECO:0000313" key="4">
    <source>
        <dbReference type="WBParaSite" id="NBR_0000566401-mRNA-1"/>
    </source>
</evidence>
<protein>
    <submittedName>
        <fullName evidence="4">G_PROTEIN_RECEP_F1_2 domain-containing protein</fullName>
    </submittedName>
</protein>
<reference evidence="2 3" key="2">
    <citation type="submission" date="2018-11" db="EMBL/GenBank/DDBJ databases">
        <authorList>
            <consortium name="Pathogen Informatics"/>
        </authorList>
    </citation>
    <scope>NUCLEOTIDE SEQUENCE [LARGE SCALE GENOMIC DNA]</scope>
</reference>
<feature type="transmembrane region" description="Helical" evidence="1">
    <location>
        <begin position="20"/>
        <end position="39"/>
    </location>
</feature>
<reference evidence="4" key="1">
    <citation type="submission" date="2017-02" db="UniProtKB">
        <authorList>
            <consortium name="WormBaseParasite"/>
        </authorList>
    </citation>
    <scope>IDENTIFICATION</scope>
</reference>
<organism evidence="4">
    <name type="scientific">Nippostrongylus brasiliensis</name>
    <name type="common">Rat hookworm</name>
    <dbReference type="NCBI Taxonomy" id="27835"/>
    <lineage>
        <taxon>Eukaryota</taxon>
        <taxon>Metazoa</taxon>
        <taxon>Ecdysozoa</taxon>
        <taxon>Nematoda</taxon>
        <taxon>Chromadorea</taxon>
        <taxon>Rhabditida</taxon>
        <taxon>Rhabditina</taxon>
        <taxon>Rhabditomorpha</taxon>
        <taxon>Strongyloidea</taxon>
        <taxon>Heligmosomidae</taxon>
        <taxon>Nippostrongylus</taxon>
    </lineage>
</organism>
<dbReference type="WBParaSite" id="NBR_0000566401-mRNA-1">
    <property type="protein sequence ID" value="NBR_0000566401-mRNA-1"/>
    <property type="gene ID" value="NBR_0000566401"/>
</dbReference>
<proteinExistence type="predicted"/>
<gene>
    <name evidence="2" type="ORF">NBR_LOCUS5665</name>
</gene>
<keyword evidence="1" id="KW-0472">Membrane</keyword>
<accession>A0A0N4XSZ8</accession>
<dbReference type="AlphaFoldDB" id="A0A0N4XSZ8"/>
<sequence>MGLSQNMTLAALEAHPQLLLLLVVVLSTDVLASLFSLVGSPQRLSLYNQTQSIAIHLSAPCVIVFM</sequence>
<keyword evidence="1" id="KW-1133">Transmembrane helix</keyword>
<dbReference type="Proteomes" id="UP000271162">
    <property type="component" value="Unassembled WGS sequence"/>
</dbReference>
<evidence type="ECO:0000313" key="2">
    <source>
        <dbReference type="EMBL" id="VDL69254.1"/>
    </source>
</evidence>
<name>A0A0N4XSZ8_NIPBR</name>
<keyword evidence="1" id="KW-0812">Transmembrane</keyword>
<dbReference type="EMBL" id="UYSL01019753">
    <property type="protein sequence ID" value="VDL69254.1"/>
    <property type="molecule type" value="Genomic_DNA"/>
</dbReference>
<evidence type="ECO:0000313" key="3">
    <source>
        <dbReference type="Proteomes" id="UP000271162"/>
    </source>
</evidence>
<evidence type="ECO:0000256" key="1">
    <source>
        <dbReference type="SAM" id="Phobius"/>
    </source>
</evidence>